<dbReference type="PANTHER" id="PTHR45766:SF3">
    <property type="entry name" value="DNA ANNEALING HELICASE AND ENDONUCLEASE ZRANB3"/>
    <property type="match status" value="1"/>
</dbReference>
<keyword evidence="3" id="KW-0347">Helicase</keyword>
<feature type="region of interest" description="Disordered" evidence="6">
    <location>
        <begin position="622"/>
        <end position="700"/>
    </location>
</feature>
<evidence type="ECO:0000259" key="9">
    <source>
        <dbReference type="PROSITE" id="PS51467"/>
    </source>
</evidence>
<dbReference type="EMBL" id="CP001331">
    <property type="protein sequence ID" value="ACO66809.1"/>
    <property type="molecule type" value="Genomic_DNA"/>
</dbReference>
<dbReference type="Pfam" id="PF00176">
    <property type="entry name" value="SNF2-rel_dom"/>
    <property type="match status" value="1"/>
</dbReference>
<keyword evidence="1" id="KW-0547">Nucleotide-binding</keyword>
<protein>
    <submittedName>
        <fullName evidence="10">SNF2 super family</fullName>
    </submittedName>
</protein>
<sequence>MPLQPVNQGQAPSGHRLGQPHEQIPHHHHASHRPRDPRPPVPIDRDNYHRVQPGPPVPQPRRLTVELILEKHGGRVAVVCRQGYDEAVAAVCRSIPGASYDGNAYPRRWTVPESAVTDVSRALKSARDVTVEVIAPVPMVLRALANMTPLERAVERAYARVPESLRTRMFPFQIEGVKYGLSRGGRVLIGDQMGLGKTVQALALISCYREEWPCLILVPTSLRDAWHEALRRWLDVRPGLIASVGSGAEAHKINAATFAIVPYSLVGKMQGKLAARNFQVVVCDESHFIKDAKAQRTKAVVPLLKAARRAICLTGTPALSRPVELYSQVEALRPNVFTKFTEFAQRYCSGSRFGWQGCENPDELYAIISRLVMVRRLKRDVLTQLPPKRREQVYIALDKKTEAYREMKAVQEQLQRLRDHAKDNGLLLGAGGDGKMNVEEKRLMNAYYVASAKAKATSVQDYLETLLDGSGAGDKFLFFAHHKELLDAASTVLRKRKTQFIRIDGTTPTTERGGLVQQFQTVDAIKVAVLSIKAAGMGLTLTAASTVVFGELSWTPGDIVQAEDRAHRIGQASSVLVQFLHAKNSVDDVMWGSVQNKLENLGQVLDGHMGDHLEIHDDQTHRAKYRPPAGPDRSPGGGPLRTQTNFPNLFGANGLAQRTQGTLDRFVARSGSQDTGSAELKRGGGREREGNEDAGKRPRL</sequence>
<accession>C1EF89</accession>
<evidence type="ECO:0000313" key="10">
    <source>
        <dbReference type="EMBL" id="ACO66809.1"/>
    </source>
</evidence>
<dbReference type="SMART" id="SM00487">
    <property type="entry name" value="DEXDc"/>
    <property type="match status" value="1"/>
</dbReference>
<dbReference type="InterPro" id="IPR001650">
    <property type="entry name" value="Helicase_C-like"/>
</dbReference>
<dbReference type="InterPro" id="IPR010003">
    <property type="entry name" value="HARP_dom"/>
</dbReference>
<feature type="domain" description="HARP" evidence="9">
    <location>
        <begin position="59"/>
        <end position="138"/>
    </location>
</feature>
<dbReference type="Proteomes" id="UP000002009">
    <property type="component" value="Chromosome 13"/>
</dbReference>
<dbReference type="GO" id="GO:0006281">
    <property type="term" value="P:DNA repair"/>
    <property type="evidence" value="ECO:0007669"/>
    <property type="project" value="TreeGrafter"/>
</dbReference>
<dbReference type="Pfam" id="PF00271">
    <property type="entry name" value="Helicase_C"/>
    <property type="match status" value="1"/>
</dbReference>
<evidence type="ECO:0000256" key="3">
    <source>
        <dbReference type="ARBA" id="ARBA00022806"/>
    </source>
</evidence>
<dbReference type="RefSeq" id="XP_002505551.1">
    <property type="nucleotide sequence ID" value="XM_002505505.1"/>
</dbReference>
<evidence type="ECO:0000259" key="7">
    <source>
        <dbReference type="PROSITE" id="PS51192"/>
    </source>
</evidence>
<name>C1EF89_MICCC</name>
<dbReference type="OMA" id="WTNDETK"/>
<gene>
    <name evidence="10" type="ORF">MICPUN_87840</name>
</gene>
<dbReference type="AlphaFoldDB" id="C1EF89"/>
<feature type="region of interest" description="Disordered" evidence="6">
    <location>
        <begin position="1"/>
        <end position="60"/>
    </location>
</feature>
<dbReference type="GO" id="GO:0004520">
    <property type="term" value="F:DNA endonuclease activity"/>
    <property type="evidence" value="ECO:0007669"/>
    <property type="project" value="TreeGrafter"/>
</dbReference>
<dbReference type="PROSITE" id="PS51467">
    <property type="entry name" value="HARP"/>
    <property type="match status" value="1"/>
</dbReference>
<feature type="domain" description="Helicase ATP-binding" evidence="7">
    <location>
        <begin position="178"/>
        <end position="335"/>
    </location>
</feature>
<proteinExistence type="predicted"/>
<dbReference type="KEGG" id="mis:MICPUN_87840"/>
<keyword evidence="11" id="KW-1185">Reference proteome</keyword>
<keyword evidence="5" id="KW-0175">Coiled coil</keyword>
<evidence type="ECO:0000313" key="11">
    <source>
        <dbReference type="Proteomes" id="UP000002009"/>
    </source>
</evidence>
<dbReference type="STRING" id="296587.C1EF89"/>
<dbReference type="Gene3D" id="3.40.50.300">
    <property type="entry name" value="P-loop containing nucleotide triphosphate hydrolases"/>
    <property type="match status" value="1"/>
</dbReference>
<evidence type="ECO:0000256" key="6">
    <source>
        <dbReference type="SAM" id="MobiDB-lite"/>
    </source>
</evidence>
<dbReference type="PROSITE" id="PS51192">
    <property type="entry name" value="HELICASE_ATP_BIND_1"/>
    <property type="match status" value="1"/>
</dbReference>
<reference evidence="10 11" key="1">
    <citation type="journal article" date="2009" name="Science">
        <title>Green evolution and dynamic adaptations revealed by genomes of the marine picoeukaryotes Micromonas.</title>
        <authorList>
            <person name="Worden A.Z."/>
            <person name="Lee J.H."/>
            <person name="Mock T."/>
            <person name="Rouze P."/>
            <person name="Simmons M.P."/>
            <person name="Aerts A.L."/>
            <person name="Allen A.E."/>
            <person name="Cuvelier M.L."/>
            <person name="Derelle E."/>
            <person name="Everett M.V."/>
            <person name="Foulon E."/>
            <person name="Grimwood J."/>
            <person name="Gundlach H."/>
            <person name="Henrissat B."/>
            <person name="Napoli C."/>
            <person name="McDonald S.M."/>
            <person name="Parker M.S."/>
            <person name="Rombauts S."/>
            <person name="Salamov A."/>
            <person name="Von Dassow P."/>
            <person name="Badger J.H."/>
            <person name="Coutinho P.M."/>
            <person name="Demir E."/>
            <person name="Dubchak I."/>
            <person name="Gentemann C."/>
            <person name="Eikrem W."/>
            <person name="Gready J.E."/>
            <person name="John U."/>
            <person name="Lanier W."/>
            <person name="Lindquist E.A."/>
            <person name="Lucas S."/>
            <person name="Mayer K.F."/>
            <person name="Moreau H."/>
            <person name="Not F."/>
            <person name="Otillar R."/>
            <person name="Panaud O."/>
            <person name="Pangilinan J."/>
            <person name="Paulsen I."/>
            <person name="Piegu B."/>
            <person name="Poliakov A."/>
            <person name="Robbens S."/>
            <person name="Schmutz J."/>
            <person name="Toulza E."/>
            <person name="Wyss T."/>
            <person name="Zelensky A."/>
            <person name="Zhou K."/>
            <person name="Armbrust E.V."/>
            <person name="Bhattacharya D."/>
            <person name="Goodenough U.W."/>
            <person name="Van de Peer Y."/>
            <person name="Grigoriev I.V."/>
        </authorList>
    </citation>
    <scope>NUCLEOTIDE SEQUENCE [LARGE SCALE GENOMIC DNA]</scope>
    <source>
        <strain evidence="11">RCC299 / NOUM17</strain>
    </source>
</reference>
<keyword evidence="2" id="KW-0378">Hydrolase</keyword>
<dbReference type="GO" id="GO:0005524">
    <property type="term" value="F:ATP binding"/>
    <property type="evidence" value="ECO:0007669"/>
    <property type="project" value="UniProtKB-KW"/>
</dbReference>
<dbReference type="GeneID" id="8248481"/>
<dbReference type="InterPro" id="IPR049730">
    <property type="entry name" value="SNF2/RAD54-like_C"/>
</dbReference>
<dbReference type="PANTHER" id="PTHR45766">
    <property type="entry name" value="DNA ANNEALING HELICASE AND ENDONUCLEASE ZRANB3 FAMILY MEMBER"/>
    <property type="match status" value="1"/>
</dbReference>
<evidence type="ECO:0000259" key="8">
    <source>
        <dbReference type="PROSITE" id="PS51194"/>
    </source>
</evidence>
<dbReference type="GO" id="GO:0031297">
    <property type="term" value="P:replication fork processing"/>
    <property type="evidence" value="ECO:0007669"/>
    <property type="project" value="TreeGrafter"/>
</dbReference>
<feature type="domain" description="Helicase C-terminal" evidence="8">
    <location>
        <begin position="458"/>
        <end position="621"/>
    </location>
</feature>
<dbReference type="InterPro" id="IPR000330">
    <property type="entry name" value="SNF2_N"/>
</dbReference>
<dbReference type="CDD" id="cd18010">
    <property type="entry name" value="DEXHc_HARP_SMARCAL1"/>
    <property type="match status" value="1"/>
</dbReference>
<dbReference type="eggNOG" id="KOG1000">
    <property type="taxonomic scope" value="Eukaryota"/>
</dbReference>
<feature type="coiled-coil region" evidence="5">
    <location>
        <begin position="397"/>
        <end position="424"/>
    </location>
</feature>
<dbReference type="InterPro" id="IPR038718">
    <property type="entry name" value="SNF2-like_sf"/>
</dbReference>
<evidence type="ECO:0000256" key="4">
    <source>
        <dbReference type="ARBA" id="ARBA00022840"/>
    </source>
</evidence>
<feature type="compositionally biased region" description="Polar residues" evidence="6">
    <location>
        <begin position="1"/>
        <end position="11"/>
    </location>
</feature>
<dbReference type="SMART" id="SM00490">
    <property type="entry name" value="HELICc"/>
    <property type="match status" value="1"/>
</dbReference>
<dbReference type="InterPro" id="IPR027417">
    <property type="entry name" value="P-loop_NTPase"/>
</dbReference>
<dbReference type="OrthoDB" id="2801544at2759"/>
<evidence type="ECO:0000256" key="1">
    <source>
        <dbReference type="ARBA" id="ARBA00022741"/>
    </source>
</evidence>
<keyword evidence="4" id="KW-0067">ATP-binding</keyword>
<dbReference type="Gene3D" id="3.40.50.10810">
    <property type="entry name" value="Tandem AAA-ATPase domain"/>
    <property type="match status" value="1"/>
</dbReference>
<evidence type="ECO:0000256" key="5">
    <source>
        <dbReference type="SAM" id="Coils"/>
    </source>
</evidence>
<dbReference type="PROSITE" id="PS51194">
    <property type="entry name" value="HELICASE_CTER"/>
    <property type="match status" value="1"/>
</dbReference>
<evidence type="ECO:0000256" key="2">
    <source>
        <dbReference type="ARBA" id="ARBA00022801"/>
    </source>
</evidence>
<dbReference type="FunCoup" id="C1EF89">
    <property type="interactions" value="1451"/>
</dbReference>
<dbReference type="GO" id="GO:0016787">
    <property type="term" value="F:hydrolase activity"/>
    <property type="evidence" value="ECO:0007669"/>
    <property type="project" value="UniProtKB-KW"/>
</dbReference>
<dbReference type="SUPFAM" id="SSF52540">
    <property type="entry name" value="P-loop containing nucleoside triphosphate hydrolases"/>
    <property type="match status" value="2"/>
</dbReference>
<feature type="compositionally biased region" description="Basic and acidic residues" evidence="6">
    <location>
        <begin position="33"/>
        <end position="49"/>
    </location>
</feature>
<dbReference type="CDD" id="cd18793">
    <property type="entry name" value="SF2_C_SNF"/>
    <property type="match status" value="1"/>
</dbReference>
<dbReference type="InParanoid" id="C1EF89"/>
<dbReference type="GO" id="GO:0004386">
    <property type="term" value="F:helicase activity"/>
    <property type="evidence" value="ECO:0007669"/>
    <property type="project" value="UniProtKB-KW"/>
</dbReference>
<dbReference type="GO" id="GO:0043596">
    <property type="term" value="C:nuclear replication fork"/>
    <property type="evidence" value="ECO:0007669"/>
    <property type="project" value="TreeGrafter"/>
</dbReference>
<dbReference type="InterPro" id="IPR014001">
    <property type="entry name" value="Helicase_ATP-bd"/>
</dbReference>
<feature type="compositionally biased region" description="Basic and acidic residues" evidence="6">
    <location>
        <begin position="679"/>
        <end position="700"/>
    </location>
</feature>
<organism evidence="10 11">
    <name type="scientific">Micromonas commoda (strain RCC299 / NOUM17 / CCMP2709)</name>
    <name type="common">Picoplanktonic green alga</name>
    <dbReference type="NCBI Taxonomy" id="296587"/>
    <lineage>
        <taxon>Eukaryota</taxon>
        <taxon>Viridiplantae</taxon>
        <taxon>Chlorophyta</taxon>
        <taxon>Mamiellophyceae</taxon>
        <taxon>Mamiellales</taxon>
        <taxon>Mamiellaceae</taxon>
        <taxon>Micromonas</taxon>
    </lineage>
</organism>